<dbReference type="EMBL" id="JGDJ01000253">
    <property type="protein sequence ID" value="EXZ27370.1"/>
    <property type="molecule type" value="Genomic_DNA"/>
</dbReference>
<evidence type="ECO:0000256" key="1">
    <source>
        <dbReference type="SAM" id="Phobius"/>
    </source>
</evidence>
<name>A0A015WZN9_BACFG</name>
<keyword evidence="1" id="KW-0812">Transmembrane</keyword>
<evidence type="ECO:0000313" key="2">
    <source>
        <dbReference type="EMBL" id="EXZ27370.1"/>
    </source>
</evidence>
<dbReference type="AlphaFoldDB" id="A0A015WZN9"/>
<evidence type="ECO:0008006" key="4">
    <source>
        <dbReference type="Google" id="ProtNLM"/>
    </source>
</evidence>
<organism evidence="2 3">
    <name type="scientific">Bacteroides fragilis str. S36L11</name>
    <dbReference type="NCBI Taxonomy" id="1339327"/>
    <lineage>
        <taxon>Bacteria</taxon>
        <taxon>Pseudomonadati</taxon>
        <taxon>Bacteroidota</taxon>
        <taxon>Bacteroidia</taxon>
        <taxon>Bacteroidales</taxon>
        <taxon>Bacteroidaceae</taxon>
        <taxon>Bacteroides</taxon>
    </lineage>
</organism>
<comment type="caution">
    <text evidence="2">The sequence shown here is derived from an EMBL/GenBank/DDBJ whole genome shotgun (WGS) entry which is preliminary data.</text>
</comment>
<proteinExistence type="predicted"/>
<accession>A0A015WZN9</accession>
<reference evidence="2 3" key="1">
    <citation type="submission" date="2014-02" db="EMBL/GenBank/DDBJ databases">
        <authorList>
            <person name="Sears C."/>
            <person name="Carroll K."/>
            <person name="Sack B.R."/>
            <person name="Qadri F."/>
            <person name="Myers L.L."/>
            <person name="Chung G.-T."/>
            <person name="Escheverria P."/>
            <person name="Fraser C.M."/>
            <person name="Sadzewicz L."/>
            <person name="Shefchek K.A."/>
            <person name="Tallon L."/>
            <person name="Das S.P."/>
            <person name="Daugherty S."/>
            <person name="Mongodin E.F."/>
        </authorList>
    </citation>
    <scope>NUCLEOTIDE SEQUENCE [LARGE SCALE GENOMIC DNA]</scope>
    <source>
        <strain evidence="2 3">S36L11</strain>
    </source>
</reference>
<protein>
    <recommendedName>
        <fullName evidence="4">Transmembrane protein</fullName>
    </recommendedName>
</protein>
<feature type="transmembrane region" description="Helical" evidence="1">
    <location>
        <begin position="38"/>
        <end position="61"/>
    </location>
</feature>
<dbReference type="Proteomes" id="UP000022082">
    <property type="component" value="Unassembled WGS sequence"/>
</dbReference>
<sequence>MLLKREKSFLSDLKIGISSSICVRAIKVSLFYEKLVDIIILLLSIKVGIPLVDFCFHWLYLRVSKI</sequence>
<gene>
    <name evidence="2" type="ORF">M136_3471</name>
</gene>
<keyword evidence="1" id="KW-0472">Membrane</keyword>
<evidence type="ECO:0000313" key="3">
    <source>
        <dbReference type="Proteomes" id="UP000022082"/>
    </source>
</evidence>
<keyword evidence="1" id="KW-1133">Transmembrane helix</keyword>